<keyword evidence="1" id="KW-0175">Coiled coil</keyword>
<dbReference type="RefSeq" id="WP_386843703.1">
    <property type="nucleotide sequence ID" value="NZ_JBHUMK010000020.1"/>
</dbReference>
<protein>
    <submittedName>
        <fullName evidence="3">Diguanylate cyclase</fullName>
        <ecNumber evidence="3">2.7.7.65</ecNumber>
    </submittedName>
</protein>
<dbReference type="PANTHER" id="PTHR45138:SF9">
    <property type="entry name" value="DIGUANYLATE CYCLASE DGCM-RELATED"/>
    <property type="match status" value="1"/>
</dbReference>
<dbReference type="Pfam" id="PF00990">
    <property type="entry name" value="GGDEF"/>
    <property type="match status" value="1"/>
</dbReference>
<dbReference type="InterPro" id="IPR050469">
    <property type="entry name" value="Diguanylate_Cyclase"/>
</dbReference>
<name>A0ABW5P1C4_9DEIO</name>
<dbReference type="InterPro" id="IPR043128">
    <property type="entry name" value="Rev_trsase/Diguanyl_cyclase"/>
</dbReference>
<accession>A0ABW5P1C4</accession>
<keyword evidence="4" id="KW-1185">Reference proteome</keyword>
<dbReference type="PANTHER" id="PTHR45138">
    <property type="entry name" value="REGULATORY COMPONENTS OF SENSORY TRANSDUCTION SYSTEM"/>
    <property type="match status" value="1"/>
</dbReference>
<dbReference type="PROSITE" id="PS50887">
    <property type="entry name" value="GGDEF"/>
    <property type="match status" value="1"/>
</dbReference>
<dbReference type="EC" id="2.7.7.65" evidence="3"/>
<dbReference type="SUPFAM" id="SSF48452">
    <property type="entry name" value="TPR-like"/>
    <property type="match status" value="1"/>
</dbReference>
<keyword evidence="3" id="KW-0808">Transferase</keyword>
<feature type="coiled-coil region" evidence="1">
    <location>
        <begin position="248"/>
        <end position="316"/>
    </location>
</feature>
<dbReference type="Gene3D" id="3.30.70.270">
    <property type="match status" value="1"/>
</dbReference>
<dbReference type="InterPro" id="IPR000160">
    <property type="entry name" value="GGDEF_dom"/>
</dbReference>
<evidence type="ECO:0000259" key="2">
    <source>
        <dbReference type="PROSITE" id="PS50887"/>
    </source>
</evidence>
<dbReference type="GO" id="GO:0052621">
    <property type="term" value="F:diguanylate cyclase activity"/>
    <property type="evidence" value="ECO:0007669"/>
    <property type="project" value="UniProtKB-EC"/>
</dbReference>
<comment type="caution">
    <text evidence="3">The sequence shown here is derived from an EMBL/GenBank/DDBJ whole genome shotgun (WGS) entry which is preliminary data.</text>
</comment>
<dbReference type="CDD" id="cd01949">
    <property type="entry name" value="GGDEF"/>
    <property type="match status" value="1"/>
</dbReference>
<reference evidence="4" key="1">
    <citation type="journal article" date="2019" name="Int. J. Syst. Evol. Microbiol.">
        <title>The Global Catalogue of Microorganisms (GCM) 10K type strain sequencing project: providing services to taxonomists for standard genome sequencing and annotation.</title>
        <authorList>
            <consortium name="The Broad Institute Genomics Platform"/>
            <consortium name="The Broad Institute Genome Sequencing Center for Infectious Disease"/>
            <person name="Wu L."/>
            <person name="Ma J."/>
        </authorList>
    </citation>
    <scope>NUCLEOTIDE SEQUENCE [LARGE SCALE GENOMIC DNA]</scope>
    <source>
        <strain evidence="4">KCTC 33842</strain>
    </source>
</reference>
<proteinExistence type="predicted"/>
<organism evidence="3 4">
    <name type="scientific">Deinococcus taklimakanensis</name>
    <dbReference type="NCBI Taxonomy" id="536443"/>
    <lineage>
        <taxon>Bacteria</taxon>
        <taxon>Thermotogati</taxon>
        <taxon>Deinococcota</taxon>
        <taxon>Deinococci</taxon>
        <taxon>Deinococcales</taxon>
        <taxon>Deinococcaceae</taxon>
        <taxon>Deinococcus</taxon>
    </lineage>
</organism>
<feature type="domain" description="GGDEF" evidence="2">
    <location>
        <begin position="343"/>
        <end position="488"/>
    </location>
</feature>
<dbReference type="Proteomes" id="UP001597475">
    <property type="component" value="Unassembled WGS sequence"/>
</dbReference>
<evidence type="ECO:0000313" key="3">
    <source>
        <dbReference type="EMBL" id="MFD2608830.1"/>
    </source>
</evidence>
<dbReference type="NCBIfam" id="TIGR00254">
    <property type="entry name" value="GGDEF"/>
    <property type="match status" value="1"/>
</dbReference>
<dbReference type="SUPFAM" id="SSF55073">
    <property type="entry name" value="Nucleotide cyclase"/>
    <property type="match status" value="1"/>
</dbReference>
<dbReference type="SMART" id="SM00267">
    <property type="entry name" value="GGDEF"/>
    <property type="match status" value="1"/>
</dbReference>
<dbReference type="EMBL" id="JBHUMK010000020">
    <property type="protein sequence ID" value="MFD2608830.1"/>
    <property type="molecule type" value="Genomic_DNA"/>
</dbReference>
<gene>
    <name evidence="3" type="ORF">ACFSR9_05160</name>
</gene>
<keyword evidence="3" id="KW-0548">Nucleotidyltransferase</keyword>
<evidence type="ECO:0000256" key="1">
    <source>
        <dbReference type="SAM" id="Coils"/>
    </source>
</evidence>
<sequence>MQRRGDLAEALRLCEAAGERLTAADIWLTRLLSTQSAVYEALLRPQEAIALQEECLAIAHQIGDHFSVIAAVNDLGETVRPTNPALAAECYQQGLALARQHDQPELQAVCHLNLAQVGVLLGQDRTTRRTHLEAARRLAWPNWPDVAEYARVELISDRLDEVWGGGAQEGEAQALLEQMPTPEAFTDAEIRGQVALLRARLLQATGQTDAAVNMLEVGLDSARYTDRPLLLNLLSRLHENAGRLPEALHAARREAEEYREQMASSHDRLLAAMEVSHRTAQFREAAQDARRRAEELDQNLRALREANERIREISIRDGLTGLYNRQHLMEAGQLALRSAAADRPAQVALLDVDLFKRINDRYGHQIGDAVLRALAEVLRRALPPTDLIARYGGEEFVVIRPPAPHPAPAHPGPANPAPLRDDLRRLSDQLNSGPLNLDRHELEAFQVSISVGVQVAESPDLDRALHAADLLMYGAKRSGGGQVHWQTEHRLCARPEG</sequence>
<evidence type="ECO:0000313" key="4">
    <source>
        <dbReference type="Proteomes" id="UP001597475"/>
    </source>
</evidence>
<dbReference type="Gene3D" id="1.25.40.10">
    <property type="entry name" value="Tetratricopeptide repeat domain"/>
    <property type="match status" value="1"/>
</dbReference>
<dbReference type="InterPro" id="IPR011990">
    <property type="entry name" value="TPR-like_helical_dom_sf"/>
</dbReference>
<dbReference type="InterPro" id="IPR029787">
    <property type="entry name" value="Nucleotide_cyclase"/>
</dbReference>